<evidence type="ECO:0000313" key="3">
    <source>
        <dbReference type="Ensembl" id="ENSGAGP00000003116.1"/>
    </source>
</evidence>
<name>A0A452GN72_9SAUR</name>
<dbReference type="InterPro" id="IPR013783">
    <property type="entry name" value="Ig-like_fold"/>
</dbReference>
<dbReference type="PANTHER" id="PTHR11738:SF186">
    <property type="entry name" value="OSTEOCLAST-ASSOCIATED IMMUNOGLOBULIN-LIKE RECEPTOR"/>
    <property type="match status" value="1"/>
</dbReference>
<protein>
    <recommendedName>
        <fullName evidence="5">Ig-like domain-containing protein</fullName>
    </recommendedName>
</protein>
<reference evidence="3" key="2">
    <citation type="submission" date="2025-08" db="UniProtKB">
        <authorList>
            <consortium name="Ensembl"/>
        </authorList>
    </citation>
    <scope>IDENTIFICATION</scope>
</reference>
<reference evidence="3" key="3">
    <citation type="submission" date="2025-09" db="UniProtKB">
        <authorList>
            <consortium name="Ensembl"/>
        </authorList>
    </citation>
    <scope>IDENTIFICATION</scope>
</reference>
<keyword evidence="1" id="KW-1015">Disulfide bond</keyword>
<dbReference type="Proteomes" id="UP000291020">
    <property type="component" value="Unassembled WGS sequence"/>
</dbReference>
<proteinExistence type="predicted"/>
<dbReference type="Gene3D" id="2.60.40.10">
    <property type="entry name" value="Immunoglobulins"/>
    <property type="match status" value="1"/>
</dbReference>
<organism evidence="3 4">
    <name type="scientific">Gopherus agassizii</name>
    <name type="common">Agassiz's desert tortoise</name>
    <dbReference type="NCBI Taxonomy" id="38772"/>
    <lineage>
        <taxon>Eukaryota</taxon>
        <taxon>Metazoa</taxon>
        <taxon>Chordata</taxon>
        <taxon>Craniata</taxon>
        <taxon>Vertebrata</taxon>
        <taxon>Euteleostomi</taxon>
        <taxon>Archelosauria</taxon>
        <taxon>Testudinata</taxon>
        <taxon>Testudines</taxon>
        <taxon>Cryptodira</taxon>
        <taxon>Durocryptodira</taxon>
        <taxon>Testudinoidea</taxon>
        <taxon>Testudinidae</taxon>
        <taxon>Gopherus</taxon>
    </lineage>
</organism>
<dbReference type="PANTHER" id="PTHR11738">
    <property type="entry name" value="MHC CLASS I NK CELL RECEPTOR"/>
    <property type="match status" value="1"/>
</dbReference>
<dbReference type="SUPFAM" id="SSF48726">
    <property type="entry name" value="Immunoglobulin"/>
    <property type="match status" value="1"/>
</dbReference>
<accession>A0A452GN72</accession>
<reference evidence="4" key="1">
    <citation type="journal article" date="2017" name="PLoS ONE">
        <title>The Agassiz's desert tortoise genome provides a resource for the conservation of a threatened species.</title>
        <authorList>
            <person name="Tollis M."/>
            <person name="DeNardo D.F."/>
            <person name="Cornelius J.A."/>
            <person name="Dolby G.A."/>
            <person name="Edwards T."/>
            <person name="Henen B.T."/>
            <person name="Karl A.E."/>
            <person name="Murphy R.W."/>
            <person name="Kusumi K."/>
        </authorList>
    </citation>
    <scope>NUCLEOTIDE SEQUENCE [LARGE SCALE GENOMIC DNA]</scope>
</reference>
<dbReference type="InterPro" id="IPR036179">
    <property type="entry name" value="Ig-like_dom_sf"/>
</dbReference>
<dbReference type="AlphaFoldDB" id="A0A452GN72"/>
<feature type="region of interest" description="Disordered" evidence="2">
    <location>
        <begin position="142"/>
        <end position="183"/>
    </location>
</feature>
<dbReference type="Pfam" id="PF13895">
    <property type="entry name" value="Ig_2"/>
    <property type="match status" value="1"/>
</dbReference>
<dbReference type="InterPro" id="IPR050412">
    <property type="entry name" value="Ig-like_Receptors_ImmuneReg"/>
</dbReference>
<keyword evidence="4" id="KW-1185">Reference proteome</keyword>
<evidence type="ECO:0008006" key="5">
    <source>
        <dbReference type="Google" id="ProtNLM"/>
    </source>
</evidence>
<evidence type="ECO:0000256" key="2">
    <source>
        <dbReference type="SAM" id="MobiDB-lite"/>
    </source>
</evidence>
<dbReference type="GO" id="GO:0002764">
    <property type="term" value="P:immune response-regulating signaling pathway"/>
    <property type="evidence" value="ECO:0007669"/>
    <property type="project" value="TreeGrafter"/>
</dbReference>
<evidence type="ECO:0000256" key="1">
    <source>
        <dbReference type="ARBA" id="ARBA00023157"/>
    </source>
</evidence>
<evidence type="ECO:0000313" key="4">
    <source>
        <dbReference type="Proteomes" id="UP000291020"/>
    </source>
</evidence>
<dbReference type="Ensembl" id="ENSGAGT00000003590.1">
    <property type="protein sequence ID" value="ENSGAGP00000003116.1"/>
    <property type="gene ID" value="ENSGAGG00000002515.1"/>
</dbReference>
<sequence length="183" mass="19077">MSPHLTPVCLDCAGVCLMACPLLTAELSYPKPSISLSPRGEVVLLGGNVIFRCVGGQPGLRFVLYRSGHPVNMQDPSGNEAEFPIPSMGPGNRGSYTCRYYTISQTPDWSEPSDPVELVVAGEGLGAVSPFPAPKLGKPCGVSVSMGPSEPGSALSHGPSRTAPLRGVRTESLGGSQPLEIRC</sequence>